<keyword evidence="10 11" id="KW-0030">Aminoacyl-tRNA synthetase</keyword>
<evidence type="ECO:0000256" key="8">
    <source>
        <dbReference type="ARBA" id="ARBA00022884"/>
    </source>
</evidence>
<name>A0ABW0GI33_9PROT</name>
<comment type="cofactor">
    <cofactor evidence="11">
        <name>Zn(2+)</name>
        <dbReference type="ChEBI" id="CHEBI:29105"/>
    </cofactor>
    <text evidence="11">Binds 1 zinc ion per subunit.</text>
</comment>
<dbReference type="Gene3D" id="3.10.310.40">
    <property type="match status" value="1"/>
</dbReference>
<feature type="binding site" evidence="11">
    <location>
        <position position="675"/>
    </location>
    <ligand>
        <name>Zn(2+)</name>
        <dbReference type="ChEBI" id="CHEBI:29105"/>
    </ligand>
</feature>
<dbReference type="SUPFAM" id="SSF55681">
    <property type="entry name" value="Class II aaRS and biotin synthetases"/>
    <property type="match status" value="1"/>
</dbReference>
<dbReference type="InterPro" id="IPR009000">
    <property type="entry name" value="Transl_B-barrel_sf"/>
</dbReference>
<dbReference type="Gene3D" id="3.30.930.10">
    <property type="entry name" value="Bira Bifunctional Protein, Domain 2"/>
    <property type="match status" value="1"/>
</dbReference>
<dbReference type="NCBIfam" id="TIGR00344">
    <property type="entry name" value="alaS"/>
    <property type="match status" value="1"/>
</dbReference>
<evidence type="ECO:0000256" key="1">
    <source>
        <dbReference type="ARBA" id="ARBA00008226"/>
    </source>
</evidence>
<keyword evidence="5 11" id="KW-0547">Nucleotide-binding</keyword>
<dbReference type="Gene3D" id="3.30.980.10">
    <property type="entry name" value="Threonyl-trna Synthetase, Chain A, domain 2"/>
    <property type="match status" value="1"/>
</dbReference>
<feature type="binding site" evidence="11">
    <location>
        <position position="569"/>
    </location>
    <ligand>
        <name>Zn(2+)</name>
        <dbReference type="ChEBI" id="CHEBI:29105"/>
    </ligand>
</feature>
<keyword evidence="11" id="KW-0963">Cytoplasm</keyword>
<evidence type="ECO:0000256" key="10">
    <source>
        <dbReference type="ARBA" id="ARBA00023146"/>
    </source>
</evidence>
<dbReference type="RefSeq" id="WP_377000189.1">
    <property type="nucleotide sequence ID" value="NZ_JBHSLC010000118.1"/>
</dbReference>
<dbReference type="PANTHER" id="PTHR11777">
    <property type="entry name" value="ALANYL-TRNA SYNTHETASE"/>
    <property type="match status" value="1"/>
</dbReference>
<dbReference type="SUPFAM" id="SSF55186">
    <property type="entry name" value="ThrRS/AlaRS common domain"/>
    <property type="match status" value="1"/>
</dbReference>
<organism evidence="13 14">
    <name type="scientific">Azospirillum himalayense</name>
    <dbReference type="NCBI Taxonomy" id="654847"/>
    <lineage>
        <taxon>Bacteria</taxon>
        <taxon>Pseudomonadati</taxon>
        <taxon>Pseudomonadota</taxon>
        <taxon>Alphaproteobacteria</taxon>
        <taxon>Rhodospirillales</taxon>
        <taxon>Azospirillaceae</taxon>
        <taxon>Azospirillum</taxon>
    </lineage>
</organism>
<dbReference type="EMBL" id="JBHSLC010000118">
    <property type="protein sequence ID" value="MFC5359863.1"/>
    <property type="molecule type" value="Genomic_DNA"/>
</dbReference>
<evidence type="ECO:0000256" key="2">
    <source>
        <dbReference type="ARBA" id="ARBA00022555"/>
    </source>
</evidence>
<comment type="domain">
    <text evidence="11">Consists of three domains; the N-terminal catalytic domain, the editing domain and the C-terminal C-Ala domain. The editing domain removes incorrectly charged amino acids, while the C-Ala domain, along with tRNA(Ala), serves as a bridge to cooperatively bring together the editing and aminoacylation centers thus stimulating deacylation of misacylated tRNAs.</text>
</comment>
<proteinExistence type="inferred from homology"/>
<dbReference type="SUPFAM" id="SSF50447">
    <property type="entry name" value="Translation proteins"/>
    <property type="match status" value="1"/>
</dbReference>
<dbReference type="Pfam" id="PF01411">
    <property type="entry name" value="tRNA-synt_2c"/>
    <property type="match status" value="1"/>
</dbReference>
<dbReference type="GO" id="GO:0004813">
    <property type="term" value="F:alanine-tRNA ligase activity"/>
    <property type="evidence" value="ECO:0007669"/>
    <property type="project" value="UniProtKB-EC"/>
</dbReference>
<dbReference type="PANTHER" id="PTHR11777:SF9">
    <property type="entry name" value="ALANINE--TRNA LIGASE, CYTOPLASMIC"/>
    <property type="match status" value="1"/>
</dbReference>
<comment type="function">
    <text evidence="11">Catalyzes the attachment of alanine to tRNA(Ala) in a two-step reaction: alanine is first activated by ATP to form Ala-AMP and then transferred to the acceptor end of tRNA(Ala). Also edits incorrectly charged Ser-tRNA(Ala) and Gly-tRNA(Ala) via its editing domain.</text>
</comment>
<dbReference type="HAMAP" id="MF_00036_B">
    <property type="entry name" value="Ala_tRNA_synth_B"/>
    <property type="match status" value="1"/>
</dbReference>
<keyword evidence="6 11" id="KW-0862">Zinc</keyword>
<evidence type="ECO:0000259" key="12">
    <source>
        <dbReference type="PROSITE" id="PS50860"/>
    </source>
</evidence>
<accession>A0ABW0GI33</accession>
<dbReference type="InterPro" id="IPR045864">
    <property type="entry name" value="aa-tRNA-synth_II/BPL/LPL"/>
</dbReference>
<dbReference type="InterPro" id="IPR018164">
    <property type="entry name" value="Ala-tRNA-synth_IIc_N"/>
</dbReference>
<dbReference type="SUPFAM" id="SSF101353">
    <property type="entry name" value="Putative anticodon-binding domain of alanyl-tRNA synthetase (AlaRS)"/>
    <property type="match status" value="1"/>
</dbReference>
<dbReference type="InterPro" id="IPR018162">
    <property type="entry name" value="Ala-tRNA-ligase_IIc_anticod-bd"/>
</dbReference>
<evidence type="ECO:0000313" key="14">
    <source>
        <dbReference type="Proteomes" id="UP001596166"/>
    </source>
</evidence>
<dbReference type="InterPro" id="IPR050058">
    <property type="entry name" value="Ala-tRNA_ligase"/>
</dbReference>
<dbReference type="InterPro" id="IPR018163">
    <property type="entry name" value="Thr/Ala-tRNA-synth_IIc_edit"/>
</dbReference>
<sequence>MKTANDIRRTFLDFFAKNGHQIVESSPLVPRNDPTLMFTNAGMVQFKNVFTGAEQRPYSRATTSQKCVRAGGKHNDLDNVGYTARHHTFFEMLGNFSFGDYFKDDAIAFAWNLVTKEFGLPADKLLVTVHSSDEDAAGIWRKVAGLSDDRIIRIPTDDNFWRMGDTGPCGPCSEIFFDHGPHIAGGPPGSPDQDGDRFIEIWNLVFMQYEQRGPDDLIALPKPSIDTGMGLERLAAVLQGKHDNYDIDLMRALIVASAEATKTAPDGPHAVSHRVIADHLRSCCFLIADGVLPSNEGRGYVLRRIMRRAMRHAHMIGAREPLMHRLVPALIQQMGDAYPELNRARALIVETLKLEETRFKQTLERGLRLLEDEVGRLGEGQPLPGDVAFKLYDTYGFPLDLTQDVLRTQGRPVDESGFKAAMDEQRRKARESWAGSGEATTEKLWYELKDELGATEFFGYDTEVAEGKVTAIVKGDARVEQAAAGDEVLVIVNQTPFYGESGGQVGDAGVIFSAEGTEVAVSDTQKKLGAVWAHVGTVTKGTLKVGDVVELRVDTERRSAIRANHSATHLLHEALRRRLGEHVTQKGSLVAQERLRFDISQPTGLTPADIAAVEDEVNRRILGNSEVVTRLMSPDEARASGAMALFGEKYGDEVRVVSMGGPHGELDRDYSIELCGGTHVRRTGDIGLFKIVAEGAVAAGVRRIEALTGTGAKAWLSERDHLLTEAASVLKVRPEDVPSRLAALVDERKKMERELAELRRQVAMGGGAKAEGGSEAKDIAGVKFAARVVEGLPAKDLKPMADELKKQVGSGVVVLIASNEGKASIVVGVTDDLTGKISAVDLVRVGAEALGGKGGGGRPDMAQAGGPDAALAPAAVEAIEKAVAAKAAS</sequence>
<feature type="domain" description="Alanyl-transfer RNA synthetases family profile" evidence="12">
    <location>
        <begin position="2"/>
        <end position="718"/>
    </location>
</feature>
<dbReference type="InterPro" id="IPR018165">
    <property type="entry name" value="Ala-tRNA-synth_IIc_core"/>
</dbReference>
<gene>
    <name evidence="11 13" type="primary">alaS</name>
    <name evidence="13" type="ORF">ACFPMG_33205</name>
</gene>
<dbReference type="InterPro" id="IPR002318">
    <property type="entry name" value="Ala-tRNA-lgiase_IIc"/>
</dbReference>
<evidence type="ECO:0000256" key="5">
    <source>
        <dbReference type="ARBA" id="ARBA00022741"/>
    </source>
</evidence>
<evidence type="ECO:0000313" key="13">
    <source>
        <dbReference type="EMBL" id="MFC5359863.1"/>
    </source>
</evidence>
<dbReference type="InterPro" id="IPR023033">
    <property type="entry name" value="Ala_tRNA_ligase_euk/bac"/>
</dbReference>
<dbReference type="Gene3D" id="6.10.250.550">
    <property type="match status" value="1"/>
</dbReference>
<comment type="subcellular location">
    <subcellularLocation>
        <location evidence="11">Cytoplasm</location>
    </subcellularLocation>
</comment>
<keyword evidence="9 11" id="KW-0648">Protein biosynthesis</keyword>
<dbReference type="PRINTS" id="PR00980">
    <property type="entry name" value="TRNASYNTHALA"/>
</dbReference>
<dbReference type="EC" id="6.1.1.7" evidence="11"/>
<dbReference type="Proteomes" id="UP001596166">
    <property type="component" value="Unassembled WGS sequence"/>
</dbReference>
<keyword evidence="4 11" id="KW-0479">Metal-binding</keyword>
<keyword evidence="3 11" id="KW-0436">Ligase</keyword>
<dbReference type="CDD" id="cd00673">
    <property type="entry name" value="AlaRS_core"/>
    <property type="match status" value="1"/>
</dbReference>
<reference evidence="14" key="1">
    <citation type="journal article" date="2019" name="Int. J. Syst. Evol. Microbiol.">
        <title>The Global Catalogue of Microorganisms (GCM) 10K type strain sequencing project: providing services to taxonomists for standard genome sequencing and annotation.</title>
        <authorList>
            <consortium name="The Broad Institute Genomics Platform"/>
            <consortium name="The Broad Institute Genome Sequencing Center for Infectious Disease"/>
            <person name="Wu L."/>
            <person name="Ma J."/>
        </authorList>
    </citation>
    <scope>NUCLEOTIDE SEQUENCE [LARGE SCALE GENOMIC DNA]</scope>
    <source>
        <strain evidence="14">CCUG 58760</strain>
    </source>
</reference>
<comment type="catalytic activity">
    <reaction evidence="11">
        <text>tRNA(Ala) + L-alanine + ATP = L-alanyl-tRNA(Ala) + AMP + diphosphate</text>
        <dbReference type="Rhea" id="RHEA:12540"/>
        <dbReference type="Rhea" id="RHEA-COMP:9657"/>
        <dbReference type="Rhea" id="RHEA-COMP:9923"/>
        <dbReference type="ChEBI" id="CHEBI:30616"/>
        <dbReference type="ChEBI" id="CHEBI:33019"/>
        <dbReference type="ChEBI" id="CHEBI:57972"/>
        <dbReference type="ChEBI" id="CHEBI:78442"/>
        <dbReference type="ChEBI" id="CHEBI:78497"/>
        <dbReference type="ChEBI" id="CHEBI:456215"/>
        <dbReference type="EC" id="6.1.1.7"/>
    </reaction>
</comment>
<keyword evidence="7 11" id="KW-0067">ATP-binding</keyword>
<feature type="binding site" evidence="11">
    <location>
        <position position="679"/>
    </location>
    <ligand>
        <name>Zn(2+)</name>
        <dbReference type="ChEBI" id="CHEBI:29105"/>
    </ligand>
</feature>
<dbReference type="SMART" id="SM00863">
    <property type="entry name" value="tRNA_SAD"/>
    <property type="match status" value="1"/>
</dbReference>
<evidence type="ECO:0000256" key="7">
    <source>
        <dbReference type="ARBA" id="ARBA00022840"/>
    </source>
</evidence>
<dbReference type="Pfam" id="PF02272">
    <property type="entry name" value="DHHA1"/>
    <property type="match status" value="1"/>
</dbReference>
<dbReference type="InterPro" id="IPR012947">
    <property type="entry name" value="tRNA_SAD"/>
</dbReference>
<dbReference type="PROSITE" id="PS50860">
    <property type="entry name" value="AA_TRNA_LIGASE_II_ALA"/>
    <property type="match status" value="1"/>
</dbReference>
<comment type="caution">
    <text evidence="13">The sequence shown here is derived from an EMBL/GenBank/DDBJ whole genome shotgun (WGS) entry which is preliminary data.</text>
</comment>
<evidence type="ECO:0000256" key="11">
    <source>
        <dbReference type="HAMAP-Rule" id="MF_00036"/>
    </source>
</evidence>
<feature type="binding site" evidence="11">
    <location>
        <position position="565"/>
    </location>
    <ligand>
        <name>Zn(2+)</name>
        <dbReference type="ChEBI" id="CHEBI:29105"/>
    </ligand>
</feature>
<evidence type="ECO:0000256" key="3">
    <source>
        <dbReference type="ARBA" id="ARBA00022598"/>
    </source>
</evidence>
<keyword evidence="8 11" id="KW-0694">RNA-binding</keyword>
<evidence type="ECO:0000256" key="4">
    <source>
        <dbReference type="ARBA" id="ARBA00022723"/>
    </source>
</evidence>
<keyword evidence="2 11" id="KW-0820">tRNA-binding</keyword>
<evidence type="ECO:0000256" key="6">
    <source>
        <dbReference type="ARBA" id="ARBA00022833"/>
    </source>
</evidence>
<dbReference type="Gene3D" id="3.30.54.20">
    <property type="match status" value="1"/>
</dbReference>
<evidence type="ECO:0000256" key="9">
    <source>
        <dbReference type="ARBA" id="ARBA00022917"/>
    </source>
</evidence>
<comment type="similarity">
    <text evidence="1 11">Belongs to the class-II aminoacyl-tRNA synthetase family.</text>
</comment>
<dbReference type="Pfam" id="PF07973">
    <property type="entry name" value="tRNA_SAD"/>
    <property type="match status" value="1"/>
</dbReference>
<dbReference type="InterPro" id="IPR003156">
    <property type="entry name" value="DHHA1_dom"/>
</dbReference>
<protein>
    <recommendedName>
        <fullName evidence="11">Alanine--tRNA ligase</fullName>
        <ecNumber evidence="11">6.1.1.7</ecNumber>
    </recommendedName>
    <alternativeName>
        <fullName evidence="11">Alanyl-tRNA synthetase</fullName>
        <shortName evidence="11">AlaRS</shortName>
    </alternativeName>
</protein>
<dbReference type="Gene3D" id="2.40.30.130">
    <property type="match status" value="1"/>
</dbReference>
<keyword evidence="14" id="KW-1185">Reference proteome</keyword>